<keyword evidence="5" id="KW-0547">Nucleotide-binding</keyword>
<proteinExistence type="inferred from homology"/>
<evidence type="ECO:0000256" key="7">
    <source>
        <dbReference type="ARBA" id="ARBA00023136"/>
    </source>
</evidence>
<dbReference type="EMBL" id="SGWZ01000001">
    <property type="protein sequence ID" value="RZS73675.1"/>
    <property type="molecule type" value="Genomic_DNA"/>
</dbReference>
<dbReference type="GO" id="GO:0055085">
    <property type="term" value="P:transmembrane transport"/>
    <property type="evidence" value="ECO:0007669"/>
    <property type="project" value="UniProtKB-ARBA"/>
</dbReference>
<keyword evidence="4" id="KW-1003">Cell membrane</keyword>
<dbReference type="GO" id="GO:0005524">
    <property type="term" value="F:ATP binding"/>
    <property type="evidence" value="ECO:0007669"/>
    <property type="project" value="UniProtKB-KW"/>
</dbReference>
<dbReference type="GO" id="GO:0016887">
    <property type="term" value="F:ATP hydrolysis activity"/>
    <property type="evidence" value="ECO:0007669"/>
    <property type="project" value="InterPro"/>
</dbReference>
<reference evidence="10 11" key="1">
    <citation type="submission" date="2019-02" db="EMBL/GenBank/DDBJ databases">
        <title>Genomic Encyclopedia of Type Strains, Phase IV (KMG-IV): sequencing the most valuable type-strain genomes for metagenomic binning, comparative biology and taxonomic classification.</title>
        <authorList>
            <person name="Goeker M."/>
        </authorList>
    </citation>
    <scope>NUCLEOTIDE SEQUENCE [LARGE SCALE GENOMIC DNA]</scope>
    <source>
        <strain evidence="10 11">DSM 16618</strain>
    </source>
</reference>
<evidence type="ECO:0000256" key="2">
    <source>
        <dbReference type="ARBA" id="ARBA00005417"/>
    </source>
</evidence>
<protein>
    <submittedName>
        <fullName evidence="10">Peptide/nickel transport system ATP-binding protein</fullName>
    </submittedName>
</protein>
<comment type="subcellular location">
    <subcellularLocation>
        <location evidence="1">Cell inner membrane</location>
        <topology evidence="1">Peripheral membrane protein</topology>
    </subcellularLocation>
</comment>
<feature type="region of interest" description="Disordered" evidence="8">
    <location>
        <begin position="1"/>
        <end position="24"/>
    </location>
</feature>
<dbReference type="Proteomes" id="UP000292039">
    <property type="component" value="Unassembled WGS sequence"/>
</dbReference>
<comment type="similarity">
    <text evidence="2">Belongs to the ABC transporter superfamily.</text>
</comment>
<dbReference type="InterPro" id="IPR050388">
    <property type="entry name" value="ABC_Ni/Peptide_Import"/>
</dbReference>
<dbReference type="AlphaFoldDB" id="A0A4Q7MZK0"/>
<dbReference type="CDD" id="cd03257">
    <property type="entry name" value="ABC_NikE_OppD_transporters"/>
    <property type="match status" value="2"/>
</dbReference>
<evidence type="ECO:0000256" key="8">
    <source>
        <dbReference type="SAM" id="MobiDB-lite"/>
    </source>
</evidence>
<evidence type="ECO:0000259" key="9">
    <source>
        <dbReference type="PROSITE" id="PS50893"/>
    </source>
</evidence>
<feature type="domain" description="ABC transporter" evidence="9">
    <location>
        <begin position="34"/>
        <end position="282"/>
    </location>
</feature>
<dbReference type="GO" id="GO:0005886">
    <property type="term" value="C:plasma membrane"/>
    <property type="evidence" value="ECO:0007669"/>
    <property type="project" value="UniProtKB-SubCell"/>
</dbReference>
<dbReference type="SMART" id="SM00382">
    <property type="entry name" value="AAA"/>
    <property type="match status" value="2"/>
</dbReference>
<accession>A0A4Q7MZK0</accession>
<keyword evidence="7" id="KW-0472">Membrane</keyword>
<dbReference type="SUPFAM" id="SSF52540">
    <property type="entry name" value="P-loop containing nucleoside triphosphate hydrolases"/>
    <property type="match status" value="2"/>
</dbReference>
<evidence type="ECO:0000256" key="1">
    <source>
        <dbReference type="ARBA" id="ARBA00004417"/>
    </source>
</evidence>
<dbReference type="NCBIfam" id="NF007739">
    <property type="entry name" value="PRK10419.1"/>
    <property type="match status" value="2"/>
</dbReference>
<dbReference type="RefSeq" id="WP_207224889.1">
    <property type="nucleotide sequence ID" value="NZ_CBCSEB010000002.1"/>
</dbReference>
<comment type="caution">
    <text evidence="10">The sequence shown here is derived from an EMBL/GenBank/DDBJ whole genome shotgun (WGS) entry which is preliminary data.</text>
</comment>
<dbReference type="Gene3D" id="3.40.50.300">
    <property type="entry name" value="P-loop containing nucleotide triphosphate hydrolases"/>
    <property type="match status" value="2"/>
</dbReference>
<evidence type="ECO:0000313" key="10">
    <source>
        <dbReference type="EMBL" id="RZS73675.1"/>
    </source>
</evidence>
<organism evidence="10 11">
    <name type="scientific">Kerstersia gyiorum</name>
    <dbReference type="NCBI Taxonomy" id="206506"/>
    <lineage>
        <taxon>Bacteria</taxon>
        <taxon>Pseudomonadati</taxon>
        <taxon>Pseudomonadota</taxon>
        <taxon>Betaproteobacteria</taxon>
        <taxon>Burkholderiales</taxon>
        <taxon>Alcaligenaceae</taxon>
        <taxon>Kerstersia</taxon>
    </lineage>
</organism>
<evidence type="ECO:0000256" key="6">
    <source>
        <dbReference type="ARBA" id="ARBA00022840"/>
    </source>
</evidence>
<dbReference type="NCBIfam" id="NF008453">
    <property type="entry name" value="PRK11308.1"/>
    <property type="match status" value="2"/>
</dbReference>
<keyword evidence="3" id="KW-0813">Transport</keyword>
<keyword evidence="6 10" id="KW-0067">ATP-binding</keyword>
<dbReference type="Pfam" id="PF08352">
    <property type="entry name" value="oligo_HPY"/>
    <property type="match status" value="2"/>
</dbReference>
<evidence type="ECO:0000256" key="5">
    <source>
        <dbReference type="ARBA" id="ARBA00022741"/>
    </source>
</evidence>
<dbReference type="InterPro" id="IPR017871">
    <property type="entry name" value="ABC_transporter-like_CS"/>
</dbReference>
<evidence type="ECO:0000256" key="4">
    <source>
        <dbReference type="ARBA" id="ARBA00022475"/>
    </source>
</evidence>
<dbReference type="InterPro" id="IPR003439">
    <property type="entry name" value="ABC_transporter-like_ATP-bd"/>
</dbReference>
<dbReference type="InterPro" id="IPR013563">
    <property type="entry name" value="Oligopep_ABC_C"/>
</dbReference>
<gene>
    <name evidence="10" type="ORF">EV679_0879</name>
</gene>
<dbReference type="FunFam" id="3.40.50.300:FF:000016">
    <property type="entry name" value="Oligopeptide ABC transporter ATP-binding component"/>
    <property type="match status" value="1"/>
</dbReference>
<feature type="domain" description="ABC transporter" evidence="9">
    <location>
        <begin position="310"/>
        <end position="543"/>
    </location>
</feature>
<evidence type="ECO:0000313" key="11">
    <source>
        <dbReference type="Proteomes" id="UP000292039"/>
    </source>
</evidence>
<dbReference type="Pfam" id="PF00005">
    <property type="entry name" value="ABC_tran"/>
    <property type="match status" value="2"/>
</dbReference>
<dbReference type="InterPro" id="IPR027417">
    <property type="entry name" value="P-loop_NTPase"/>
</dbReference>
<dbReference type="PANTHER" id="PTHR43297:SF2">
    <property type="entry name" value="DIPEPTIDE TRANSPORT ATP-BINDING PROTEIN DPPD"/>
    <property type="match status" value="1"/>
</dbReference>
<sequence length="581" mass="62702">MSPYNPEPETTPMDEDSHTGASEASFPHDTLFEIRQLHVGFGNASQPVVSGVSLHVRRGETLALVGESGSGKSISLLAATGLASRQAQVSGAVLFEGQDLLRLSDRELRRLRGARIGYVFQDPQSNLHPYQTVYEQLAEAILVHTPRPYPGRRALRQRVTELLTEVGIRDAAHRLDDLPRQFSGGMRQRVMIAMALALEPALLIADEPTTALDVTVQAQILALLKDLQRRHGLAVIFVSHDLAVVSDIADRIAVMQEGKIVESGSTEQLLARPRHPYSRRLLHAAGLAHGALPGTSACDTLSRPAAAPLLHVQGLTRSFGERPVLSDINLEIAEGEIFGLVGESGSGKTTLGRLIAGLDRPDHGTMTLQGAALQVPYPPATRHAIQVVFQDPYASLNPHRRIGAMLAEILRRRGVAQPAREIERLLQAVRLDPALAQRLPVQLSGGQRQRVAIARALALQPRLIIADEPVSALDITTQAEILQLLLQLRRETGLSLLFITHDLGVVARFCDRVGVLQHGVLVEHGAVASIFAQPAHAYTRQLLAAIPGQRLRTPPPANAPLPTAALIPIVSPSAAPALCYA</sequence>
<dbReference type="InterPro" id="IPR003593">
    <property type="entry name" value="AAA+_ATPase"/>
</dbReference>
<dbReference type="PROSITE" id="PS00211">
    <property type="entry name" value="ABC_TRANSPORTER_1"/>
    <property type="match status" value="2"/>
</dbReference>
<dbReference type="GO" id="GO:0015833">
    <property type="term" value="P:peptide transport"/>
    <property type="evidence" value="ECO:0007669"/>
    <property type="project" value="InterPro"/>
</dbReference>
<evidence type="ECO:0000256" key="3">
    <source>
        <dbReference type="ARBA" id="ARBA00022448"/>
    </source>
</evidence>
<dbReference type="PANTHER" id="PTHR43297">
    <property type="entry name" value="OLIGOPEPTIDE TRANSPORT ATP-BINDING PROTEIN APPD"/>
    <property type="match status" value="1"/>
</dbReference>
<name>A0A4Q7MZK0_9BURK</name>
<dbReference type="PROSITE" id="PS50893">
    <property type="entry name" value="ABC_TRANSPORTER_2"/>
    <property type="match status" value="2"/>
</dbReference>